<reference evidence="2 3" key="1">
    <citation type="submission" date="2021-06" db="EMBL/GenBank/DDBJ databases">
        <title>Caerostris extrusa draft genome.</title>
        <authorList>
            <person name="Kono N."/>
            <person name="Arakawa K."/>
        </authorList>
    </citation>
    <scope>NUCLEOTIDE SEQUENCE [LARGE SCALE GENOMIC DNA]</scope>
</reference>
<comment type="caution">
    <text evidence="2">The sequence shown here is derived from an EMBL/GenBank/DDBJ whole genome shotgun (WGS) entry which is preliminary data.</text>
</comment>
<keyword evidence="1" id="KW-0732">Signal</keyword>
<accession>A0AAV4NSM6</accession>
<proteinExistence type="predicted"/>
<keyword evidence="3" id="KW-1185">Reference proteome</keyword>
<dbReference type="EMBL" id="BPLR01003726">
    <property type="protein sequence ID" value="GIX88000.1"/>
    <property type="molecule type" value="Genomic_DNA"/>
</dbReference>
<evidence type="ECO:0000313" key="2">
    <source>
        <dbReference type="EMBL" id="GIX88000.1"/>
    </source>
</evidence>
<dbReference type="AlphaFoldDB" id="A0AAV4NSM6"/>
<gene>
    <name evidence="2" type="ORF">CEXT_701201</name>
</gene>
<feature type="chain" id="PRO_5043697045" description="Secreted protein" evidence="1">
    <location>
        <begin position="23"/>
        <end position="81"/>
    </location>
</feature>
<feature type="signal peptide" evidence="1">
    <location>
        <begin position="1"/>
        <end position="22"/>
    </location>
</feature>
<dbReference type="Proteomes" id="UP001054945">
    <property type="component" value="Unassembled WGS sequence"/>
</dbReference>
<evidence type="ECO:0000256" key="1">
    <source>
        <dbReference type="SAM" id="SignalP"/>
    </source>
</evidence>
<evidence type="ECO:0000313" key="3">
    <source>
        <dbReference type="Proteomes" id="UP001054945"/>
    </source>
</evidence>
<organism evidence="2 3">
    <name type="scientific">Caerostris extrusa</name>
    <name type="common">Bark spider</name>
    <name type="synonym">Caerostris bankana</name>
    <dbReference type="NCBI Taxonomy" id="172846"/>
    <lineage>
        <taxon>Eukaryota</taxon>
        <taxon>Metazoa</taxon>
        <taxon>Ecdysozoa</taxon>
        <taxon>Arthropoda</taxon>
        <taxon>Chelicerata</taxon>
        <taxon>Arachnida</taxon>
        <taxon>Araneae</taxon>
        <taxon>Araneomorphae</taxon>
        <taxon>Entelegynae</taxon>
        <taxon>Araneoidea</taxon>
        <taxon>Araneidae</taxon>
        <taxon>Caerostris</taxon>
    </lineage>
</organism>
<sequence>MCIFKTLPLPLWVNVIVVPLYGRGERAPSANYGQLPPSGTLSRSGDVRHRIRKLFCSLCRHNFRVAYGSSCGRQIQVFIML</sequence>
<name>A0AAV4NSM6_CAEEX</name>
<evidence type="ECO:0008006" key="4">
    <source>
        <dbReference type="Google" id="ProtNLM"/>
    </source>
</evidence>
<protein>
    <recommendedName>
        <fullName evidence="4">Secreted protein</fullName>
    </recommendedName>
</protein>